<dbReference type="InterPro" id="IPR004960">
    <property type="entry name" value="LipA_acyltrans"/>
</dbReference>
<dbReference type="GO" id="GO:0016746">
    <property type="term" value="F:acyltransferase activity"/>
    <property type="evidence" value="ECO:0007669"/>
    <property type="project" value="UniProtKB-KW"/>
</dbReference>
<evidence type="ECO:0000313" key="8">
    <source>
        <dbReference type="EMBL" id="RCH55888.1"/>
    </source>
</evidence>
<dbReference type="CDD" id="cd07984">
    <property type="entry name" value="LPLAT_LABLAT-like"/>
    <property type="match status" value="1"/>
</dbReference>
<evidence type="ECO:0000256" key="2">
    <source>
        <dbReference type="ARBA" id="ARBA00022475"/>
    </source>
</evidence>
<gene>
    <name evidence="8" type="ORF">DJ568_03810</name>
</gene>
<evidence type="ECO:0000256" key="3">
    <source>
        <dbReference type="ARBA" id="ARBA00022519"/>
    </source>
</evidence>
<keyword evidence="4 8" id="KW-0808">Transferase</keyword>
<evidence type="ECO:0000256" key="1">
    <source>
        <dbReference type="ARBA" id="ARBA00004533"/>
    </source>
</evidence>
<dbReference type="Pfam" id="PF03279">
    <property type="entry name" value="Lip_A_acyltrans"/>
    <property type="match status" value="1"/>
</dbReference>
<feature type="transmembrane region" description="Helical" evidence="7">
    <location>
        <begin position="6"/>
        <end position="39"/>
    </location>
</feature>
<dbReference type="EMBL" id="QGDC01000002">
    <property type="protein sequence ID" value="RCH55888.1"/>
    <property type="molecule type" value="Genomic_DNA"/>
</dbReference>
<keyword evidence="6 8" id="KW-0012">Acyltransferase</keyword>
<dbReference type="PANTHER" id="PTHR30606">
    <property type="entry name" value="LIPID A BIOSYNTHESIS LAUROYL ACYLTRANSFERASE"/>
    <property type="match status" value="1"/>
</dbReference>
<dbReference type="GO" id="GO:0005886">
    <property type="term" value="C:plasma membrane"/>
    <property type="evidence" value="ECO:0007669"/>
    <property type="project" value="UniProtKB-SubCell"/>
</dbReference>
<keyword evidence="5 7" id="KW-0472">Membrane</keyword>
<dbReference type="Proteomes" id="UP000253209">
    <property type="component" value="Unassembled WGS sequence"/>
</dbReference>
<evidence type="ECO:0000256" key="7">
    <source>
        <dbReference type="SAM" id="Phobius"/>
    </source>
</evidence>
<proteinExistence type="predicted"/>
<protein>
    <submittedName>
        <fullName evidence="8">Lauroyl acyltransferase</fullName>
    </submittedName>
</protein>
<reference evidence="8 9" key="1">
    <citation type="submission" date="2018-05" db="EMBL/GenBank/DDBJ databases">
        <title>Mucilaginibacter hurinus sp. nov., isolated from briquette warehouse soil.</title>
        <authorList>
            <person name="Choi L."/>
        </authorList>
    </citation>
    <scope>NUCLEOTIDE SEQUENCE [LARGE SCALE GENOMIC DNA]</scope>
    <source>
        <strain evidence="8 9">ZR32</strain>
    </source>
</reference>
<evidence type="ECO:0000256" key="5">
    <source>
        <dbReference type="ARBA" id="ARBA00023136"/>
    </source>
</evidence>
<dbReference type="PANTHER" id="PTHR30606:SF10">
    <property type="entry name" value="PHOSPHATIDYLINOSITOL MANNOSIDE ACYLTRANSFERASE"/>
    <property type="match status" value="1"/>
</dbReference>
<keyword evidence="7" id="KW-0812">Transmembrane</keyword>
<evidence type="ECO:0000256" key="6">
    <source>
        <dbReference type="ARBA" id="ARBA00023315"/>
    </source>
</evidence>
<dbReference type="PIRSF" id="PIRSF026649">
    <property type="entry name" value="MsbB"/>
    <property type="match status" value="1"/>
</dbReference>
<dbReference type="AlphaFoldDB" id="A0A367GS16"/>
<dbReference type="OrthoDB" id="9801955at2"/>
<evidence type="ECO:0000256" key="4">
    <source>
        <dbReference type="ARBA" id="ARBA00022679"/>
    </source>
</evidence>
<organism evidence="8 9">
    <name type="scientific">Mucilaginibacter hurinus</name>
    <dbReference type="NCBI Taxonomy" id="2201324"/>
    <lineage>
        <taxon>Bacteria</taxon>
        <taxon>Pseudomonadati</taxon>
        <taxon>Bacteroidota</taxon>
        <taxon>Sphingobacteriia</taxon>
        <taxon>Sphingobacteriales</taxon>
        <taxon>Sphingobacteriaceae</taxon>
        <taxon>Mucilaginibacter</taxon>
    </lineage>
</organism>
<dbReference type="GO" id="GO:0009247">
    <property type="term" value="P:glycolipid biosynthetic process"/>
    <property type="evidence" value="ECO:0007669"/>
    <property type="project" value="UniProtKB-ARBA"/>
</dbReference>
<keyword evidence="7" id="KW-1133">Transmembrane helix</keyword>
<keyword evidence="2" id="KW-1003">Cell membrane</keyword>
<evidence type="ECO:0000313" key="9">
    <source>
        <dbReference type="Proteomes" id="UP000253209"/>
    </source>
</evidence>
<comment type="caution">
    <text evidence="8">The sequence shown here is derived from an EMBL/GenBank/DDBJ whole genome shotgun (WGS) entry which is preliminary data.</text>
</comment>
<sequence>MINKGLSYIGIFFLYLLSLFPLWFLYLIANVLFVVMYYLAGYRRKVVQDNLLHSFPEKSDAERAEIEKQFFRYLADLIMETIKGISISEEEITRRIKLIDQHLIDDYFNKGRSIIGAVGHYGNWEMGALRFSQITDQPRIIVYKPLSSNVFNDFFIRVRSRFGATMVSMKNTLRKMAEYRRVVSMTILVSDQTPVRHEAQYFTTFLNQPTAVFLGVEKLAKLMDAVVVFCDIRRIKRGYYTCTFVPIADNPRETAEYEITRLHVAYLEKVIRNEPQYWLWSHKRWKFKPEDNT</sequence>
<keyword evidence="3" id="KW-0997">Cell inner membrane</keyword>
<comment type="subcellular location">
    <subcellularLocation>
        <location evidence="1">Cell inner membrane</location>
    </subcellularLocation>
</comment>
<accession>A0A367GS16</accession>
<dbReference type="RefSeq" id="WP_114003924.1">
    <property type="nucleotide sequence ID" value="NZ_QGDC01000002.1"/>
</dbReference>
<keyword evidence="9" id="KW-1185">Reference proteome</keyword>
<name>A0A367GS16_9SPHI</name>